<evidence type="ECO:0000256" key="1">
    <source>
        <dbReference type="SAM" id="MobiDB-lite"/>
    </source>
</evidence>
<feature type="compositionally biased region" description="Acidic residues" evidence="1">
    <location>
        <begin position="68"/>
        <end position="140"/>
    </location>
</feature>
<feature type="compositionally biased region" description="Basic and acidic residues" evidence="1">
    <location>
        <begin position="1"/>
        <end position="10"/>
    </location>
</feature>
<dbReference type="Proteomes" id="UP000326289">
    <property type="component" value="Unassembled WGS sequence"/>
</dbReference>
<dbReference type="InterPro" id="IPR011257">
    <property type="entry name" value="DNA_glycosylase"/>
</dbReference>
<feature type="region of interest" description="Disordered" evidence="1">
    <location>
        <begin position="1"/>
        <end position="148"/>
    </location>
</feature>
<sequence length="357" mass="40413">MTYKPPKVEEDYSDTSEPQKRKRDEKYPELEPATPQQEFETEKQQPPNKAPKPDETSVEEGKINAEGEVNDDEEEEINDVYEEGEEDEFEEENNNNEDDEEVEEEEEDKEDVEDNQVEAEDGEDGEDGEDEEKEEKEEEDSGKHGPKVQKAVEKLGRSPLHGTKIAQKPLTASPETLLAMVIDAMLKSRPISHDLTQRAITKVIEAGYHDIRKLGDSSWEERTMILKDGGYNRYREQGATNLGELAELVDGKYGGDLNNLLEEAHHNRDEVRKLIKEIKGLGDLGADLFFNNVQSVWPEIAPFVDRRSLQTADQVGIGTDLDTIYADLKHDSMKMSRLANGLSAARLDKRQGELLSI</sequence>
<gene>
    <name evidence="2" type="ORF">BDV30DRAFT_210836</name>
</gene>
<name>A0A5N6J4Z3_9EURO</name>
<dbReference type="AlphaFoldDB" id="A0A5N6J4Z3"/>
<dbReference type="SUPFAM" id="SSF48150">
    <property type="entry name" value="DNA-glycosylase"/>
    <property type="match status" value="1"/>
</dbReference>
<dbReference type="GO" id="GO:0003824">
    <property type="term" value="F:catalytic activity"/>
    <property type="evidence" value="ECO:0007669"/>
    <property type="project" value="InterPro"/>
</dbReference>
<proteinExistence type="predicted"/>
<evidence type="ECO:0000313" key="3">
    <source>
        <dbReference type="Proteomes" id="UP000326289"/>
    </source>
</evidence>
<dbReference type="EMBL" id="ML732797">
    <property type="protein sequence ID" value="KAB8273329.1"/>
    <property type="molecule type" value="Genomic_DNA"/>
</dbReference>
<keyword evidence="3" id="KW-1185">Reference proteome</keyword>
<reference evidence="2 3" key="1">
    <citation type="submission" date="2019-04" db="EMBL/GenBank/DDBJ databases">
        <title>Fungal friends and foes A comparative genomics study of 23 Aspergillus species from section Flavi.</title>
        <authorList>
            <consortium name="DOE Joint Genome Institute"/>
            <person name="Kjaerbolling I."/>
            <person name="Vesth T.C."/>
            <person name="Frisvad J.C."/>
            <person name="Nybo J.L."/>
            <person name="Theobald S."/>
            <person name="Kildgaard S."/>
            <person name="Petersen T.I."/>
            <person name="Kuo A."/>
            <person name="Sato A."/>
            <person name="Lyhne E.K."/>
            <person name="Kogle M.E."/>
            <person name="Wiebenga A."/>
            <person name="Kun R.S."/>
            <person name="Lubbers R.J."/>
            <person name="Makela M.R."/>
            <person name="Barry K."/>
            <person name="Chovatia M."/>
            <person name="Clum A."/>
            <person name="Daum C."/>
            <person name="Haridas S."/>
            <person name="He G."/>
            <person name="LaButti K."/>
            <person name="Lipzen A."/>
            <person name="Mondo S."/>
            <person name="Pangilinan J."/>
            <person name="Riley R."/>
            <person name="Salamov A."/>
            <person name="Simmons B.A."/>
            <person name="Magnuson J.K."/>
            <person name="Henrissat B."/>
            <person name="Mortensen U.H."/>
            <person name="Larsen T.O."/>
            <person name="De vries R.P."/>
            <person name="Grigoriev I.V."/>
            <person name="Machida M."/>
            <person name="Baker S.E."/>
            <person name="Andersen M.R."/>
        </authorList>
    </citation>
    <scope>NUCLEOTIDE SEQUENCE [LARGE SCALE GENOMIC DNA]</scope>
    <source>
        <strain evidence="2 3">CBS 117635</strain>
    </source>
</reference>
<protein>
    <submittedName>
        <fullName evidence="2">Uncharacterized protein</fullName>
    </submittedName>
</protein>
<accession>A0A5N6J4Z3</accession>
<organism evidence="2 3">
    <name type="scientific">Aspergillus minisclerotigenes</name>
    <dbReference type="NCBI Taxonomy" id="656917"/>
    <lineage>
        <taxon>Eukaryota</taxon>
        <taxon>Fungi</taxon>
        <taxon>Dikarya</taxon>
        <taxon>Ascomycota</taxon>
        <taxon>Pezizomycotina</taxon>
        <taxon>Eurotiomycetes</taxon>
        <taxon>Eurotiomycetidae</taxon>
        <taxon>Eurotiales</taxon>
        <taxon>Aspergillaceae</taxon>
        <taxon>Aspergillus</taxon>
        <taxon>Aspergillus subgen. Circumdati</taxon>
    </lineage>
</organism>
<dbReference type="GO" id="GO:0006281">
    <property type="term" value="P:DNA repair"/>
    <property type="evidence" value="ECO:0007669"/>
    <property type="project" value="InterPro"/>
</dbReference>
<feature type="compositionally biased region" description="Basic and acidic residues" evidence="1">
    <location>
        <begin position="51"/>
        <end position="65"/>
    </location>
</feature>
<evidence type="ECO:0000313" key="2">
    <source>
        <dbReference type="EMBL" id="KAB8273329.1"/>
    </source>
</evidence>
<feature type="compositionally biased region" description="Basic and acidic residues" evidence="1">
    <location>
        <begin position="17"/>
        <end position="29"/>
    </location>
</feature>